<name>A0A6M7WKR8_RHILI</name>
<keyword evidence="7" id="KW-0460">Magnesium</keyword>
<protein>
    <recommendedName>
        <fullName evidence="7">4-hydroxythreonine-4-phosphate dehydrogenase</fullName>
        <ecNumber evidence="7">1.1.1.262</ecNumber>
    </recommendedName>
    <alternativeName>
        <fullName evidence="7">4-(phosphohydroxy)-L-threonine dehydrogenase</fullName>
    </alternativeName>
</protein>
<feature type="binding site" evidence="7">
    <location>
        <position position="219"/>
    </location>
    <ligand>
        <name>a divalent metal cation</name>
        <dbReference type="ChEBI" id="CHEBI:60240"/>
        <note>ligand shared between dimeric partners</note>
    </ligand>
</feature>
<dbReference type="Gene3D" id="3.40.718.10">
    <property type="entry name" value="Isopropylmalate Dehydrogenase"/>
    <property type="match status" value="1"/>
</dbReference>
<comment type="catalytic activity">
    <reaction evidence="7">
        <text>4-(phosphooxy)-L-threonine + NAD(+) = 3-amino-2-oxopropyl phosphate + CO2 + NADH</text>
        <dbReference type="Rhea" id="RHEA:32275"/>
        <dbReference type="ChEBI" id="CHEBI:16526"/>
        <dbReference type="ChEBI" id="CHEBI:57279"/>
        <dbReference type="ChEBI" id="CHEBI:57540"/>
        <dbReference type="ChEBI" id="CHEBI:57945"/>
        <dbReference type="ChEBI" id="CHEBI:58452"/>
        <dbReference type="EC" id="1.1.1.262"/>
    </reaction>
</comment>
<dbReference type="GO" id="GO:0050570">
    <property type="term" value="F:4-hydroxythreonine-4-phosphate dehydrogenase activity"/>
    <property type="evidence" value="ECO:0007669"/>
    <property type="project" value="UniProtKB-UniRule"/>
</dbReference>
<evidence type="ECO:0000256" key="7">
    <source>
        <dbReference type="HAMAP-Rule" id="MF_00536"/>
    </source>
</evidence>
<comment type="miscellaneous">
    <text evidence="7">The active site is located at the dimer interface.</text>
</comment>
<keyword evidence="5 7" id="KW-0520">NAD</keyword>
<comment type="function">
    <text evidence="7">Catalyzes the NAD(P)-dependent oxidation of 4-(phosphooxy)-L-threonine (HTP) into 2-amino-3-oxo-4-(phosphooxy)butyric acid which spontaneously decarboxylates to form 3-amino-2-oxopropyl phosphate (AHAP).</text>
</comment>
<keyword evidence="7" id="KW-0170">Cobalt</keyword>
<comment type="pathway">
    <text evidence="7">Cofactor biosynthesis; pyridoxine 5'-phosphate biosynthesis; pyridoxine 5'-phosphate from D-erythrose 4-phosphate: step 4/5.</text>
</comment>
<evidence type="ECO:0000256" key="3">
    <source>
        <dbReference type="ARBA" id="ARBA00022857"/>
    </source>
</evidence>
<dbReference type="EC" id="1.1.1.262" evidence="7"/>
<feature type="binding site" evidence="7">
    <location>
        <position position="282"/>
    </location>
    <ligand>
        <name>substrate</name>
    </ligand>
</feature>
<dbReference type="GO" id="GO:0050897">
    <property type="term" value="F:cobalt ion binding"/>
    <property type="evidence" value="ECO:0007669"/>
    <property type="project" value="UniProtKB-UniRule"/>
</dbReference>
<proteinExistence type="inferred from homology"/>
<dbReference type="NCBIfam" id="NF003699">
    <property type="entry name" value="PRK05312.1"/>
    <property type="match status" value="1"/>
</dbReference>
<dbReference type="GO" id="GO:0042823">
    <property type="term" value="P:pyridoxal phosphate biosynthetic process"/>
    <property type="evidence" value="ECO:0007669"/>
    <property type="project" value="UniProtKB-UniRule"/>
</dbReference>
<feature type="binding site" evidence="7">
    <location>
        <position position="274"/>
    </location>
    <ligand>
        <name>a divalent metal cation</name>
        <dbReference type="ChEBI" id="CHEBI:60240"/>
        <note>ligand shared between dimeric partners</note>
    </ligand>
</feature>
<keyword evidence="7" id="KW-0862">Zinc</keyword>
<keyword evidence="3 7" id="KW-0521">NADP</keyword>
<evidence type="ECO:0000256" key="5">
    <source>
        <dbReference type="ARBA" id="ARBA00023027"/>
    </source>
</evidence>
<reference evidence="8 9" key="1">
    <citation type="submission" date="2018-10" db="EMBL/GenBank/DDBJ databases">
        <authorList>
            <person name="Perry B.J."/>
            <person name="Sullivan J.T."/>
            <person name="Murphy R.J.T."/>
            <person name="Ramsay J.P."/>
            <person name="Ronson C.W."/>
        </authorList>
    </citation>
    <scope>NUCLEOTIDE SEQUENCE [LARGE SCALE GENOMIC DNA]</scope>
    <source>
        <strain evidence="8 9">R88b</strain>
    </source>
</reference>
<dbReference type="PANTHER" id="PTHR30004:SF6">
    <property type="entry name" value="D-THREONATE 4-PHOSPHATE DEHYDROGENASE"/>
    <property type="match status" value="1"/>
</dbReference>
<keyword evidence="4 7" id="KW-0560">Oxidoreductase</keyword>
<dbReference type="GO" id="GO:0051287">
    <property type="term" value="F:NAD binding"/>
    <property type="evidence" value="ECO:0007669"/>
    <property type="project" value="InterPro"/>
</dbReference>
<organism evidence="8 9">
    <name type="scientific">Mesorhizobium loti R88b</name>
    <dbReference type="NCBI Taxonomy" id="935548"/>
    <lineage>
        <taxon>Bacteria</taxon>
        <taxon>Pseudomonadati</taxon>
        <taxon>Pseudomonadota</taxon>
        <taxon>Alphaproteobacteria</taxon>
        <taxon>Hyphomicrobiales</taxon>
        <taxon>Phyllobacteriaceae</taxon>
        <taxon>Mesorhizobium</taxon>
    </lineage>
</organism>
<dbReference type="GO" id="GO:0000287">
    <property type="term" value="F:magnesium ion binding"/>
    <property type="evidence" value="ECO:0007669"/>
    <property type="project" value="UniProtKB-UniRule"/>
</dbReference>
<gene>
    <name evidence="7 8" type="primary">pdxA</name>
    <name evidence="8" type="ORF">EB235_26525</name>
</gene>
<evidence type="ECO:0000256" key="1">
    <source>
        <dbReference type="ARBA" id="ARBA00022490"/>
    </source>
</evidence>
<dbReference type="Pfam" id="PF04166">
    <property type="entry name" value="PdxA"/>
    <property type="match status" value="1"/>
</dbReference>
<dbReference type="GO" id="GO:0005737">
    <property type="term" value="C:cytoplasm"/>
    <property type="evidence" value="ECO:0007669"/>
    <property type="project" value="UniProtKB-SubCell"/>
</dbReference>
<dbReference type="InterPro" id="IPR037510">
    <property type="entry name" value="PdxA"/>
</dbReference>
<dbReference type="GO" id="GO:0008270">
    <property type="term" value="F:zinc ion binding"/>
    <property type="evidence" value="ECO:0007669"/>
    <property type="project" value="UniProtKB-UniRule"/>
</dbReference>
<keyword evidence="2 7" id="KW-0479">Metal-binding</keyword>
<dbReference type="HAMAP" id="MF_00536">
    <property type="entry name" value="PdxA"/>
    <property type="match status" value="1"/>
</dbReference>
<evidence type="ECO:0000256" key="6">
    <source>
        <dbReference type="ARBA" id="ARBA00023096"/>
    </source>
</evidence>
<comment type="subcellular location">
    <subcellularLocation>
        <location evidence="7">Cytoplasm</location>
    </subcellularLocation>
</comment>
<evidence type="ECO:0000313" key="9">
    <source>
        <dbReference type="Proteomes" id="UP000503017"/>
    </source>
</evidence>
<feature type="binding site" evidence="7">
    <location>
        <position position="300"/>
    </location>
    <ligand>
        <name>substrate</name>
    </ligand>
</feature>
<feature type="binding site" evidence="7">
    <location>
        <position position="291"/>
    </location>
    <ligand>
        <name>substrate</name>
    </ligand>
</feature>
<dbReference type="AlphaFoldDB" id="A0A6M7WKR8"/>
<feature type="binding site" evidence="7">
    <location>
        <position position="139"/>
    </location>
    <ligand>
        <name>substrate</name>
    </ligand>
</feature>
<dbReference type="SUPFAM" id="SSF53659">
    <property type="entry name" value="Isocitrate/Isopropylmalate dehydrogenase-like"/>
    <property type="match status" value="1"/>
</dbReference>
<comment type="subunit">
    <text evidence="7">Homodimer.</text>
</comment>
<evidence type="ECO:0000256" key="4">
    <source>
        <dbReference type="ARBA" id="ARBA00023002"/>
    </source>
</evidence>
<feature type="binding site" evidence="7">
    <location>
        <position position="174"/>
    </location>
    <ligand>
        <name>a divalent metal cation</name>
        <dbReference type="ChEBI" id="CHEBI:60240"/>
        <note>ligand shared between dimeric partners</note>
    </ligand>
</feature>
<evidence type="ECO:0000313" key="8">
    <source>
        <dbReference type="EMBL" id="QKD04600.1"/>
    </source>
</evidence>
<keyword evidence="1 7" id="KW-0963">Cytoplasm</keyword>
<dbReference type="PANTHER" id="PTHR30004">
    <property type="entry name" value="4-HYDROXYTHREONINE-4-PHOSPHATE DEHYDROGENASE"/>
    <property type="match status" value="1"/>
</dbReference>
<accession>A0A6M7WKR8</accession>
<comment type="similarity">
    <text evidence="7">Belongs to the PdxA family.</text>
</comment>
<comment type="cofactor">
    <cofactor evidence="7">
        <name>Zn(2+)</name>
        <dbReference type="ChEBI" id="CHEBI:29105"/>
    </cofactor>
    <cofactor evidence="7">
        <name>Mg(2+)</name>
        <dbReference type="ChEBI" id="CHEBI:18420"/>
    </cofactor>
    <cofactor evidence="7">
        <name>Co(2+)</name>
        <dbReference type="ChEBI" id="CHEBI:48828"/>
    </cofactor>
    <text evidence="7">Binds 1 divalent metal cation per subunit. Can use ions such as Zn(2+), Mg(2+) or Co(2+).</text>
</comment>
<dbReference type="EMBL" id="CP033367">
    <property type="protein sequence ID" value="QKD04600.1"/>
    <property type="molecule type" value="Genomic_DNA"/>
</dbReference>
<evidence type="ECO:0000256" key="2">
    <source>
        <dbReference type="ARBA" id="ARBA00022723"/>
    </source>
</evidence>
<dbReference type="InterPro" id="IPR005255">
    <property type="entry name" value="PdxA_fam"/>
</dbReference>
<keyword evidence="6 7" id="KW-0664">Pyridoxine biosynthesis</keyword>
<dbReference type="GO" id="GO:0008615">
    <property type="term" value="P:pyridoxine biosynthetic process"/>
    <property type="evidence" value="ECO:0007669"/>
    <property type="project" value="UniProtKB-UniRule"/>
</dbReference>
<dbReference type="Proteomes" id="UP000503017">
    <property type="component" value="Chromosome"/>
</dbReference>
<dbReference type="UniPathway" id="UPA00244">
    <property type="reaction ID" value="UER00312"/>
</dbReference>
<dbReference type="NCBIfam" id="TIGR00557">
    <property type="entry name" value="pdxA"/>
    <property type="match status" value="1"/>
</dbReference>
<sequence>MSSAMTALALSVGDPSGIGPEIAIAAFLARKAAGLPAFYLLADPALIASRAKHIGVSVPIVETTPAQATQVFARALPIVSLTAKSIDSPGRPDPANAAGTIEAIDRAVAACLAGDAAAVVTCPIAKKPLYDAGFRFPGHTEYLAHLAARHSGVEVMPVMMLAGPDLRTIPVTIHIALAEVPKLLTTELIVTTARITAADLASRFGIARPRLAIAGLNPHAGEGGSMGLEDERIVRPAVEILRAEGIDAFGPLPADTLFHVRARAGYDAALCMYHDQALIPAKALAFDEAVNVTLGLPFIRTSPDHGTAFDIAGKGIARPDSLIAALKLARRLADTDGKAVAA</sequence>
<feature type="binding site" evidence="7">
    <location>
        <position position="140"/>
    </location>
    <ligand>
        <name>substrate</name>
    </ligand>
</feature>